<dbReference type="RefSeq" id="WP_139938846.1">
    <property type="nucleotide sequence ID" value="NZ_JBHSYP010000003.1"/>
</dbReference>
<keyword evidence="2" id="KW-0270">Exopolysaccharide synthesis</keyword>
<comment type="similarity">
    <text evidence="1">Belongs to the bacterial sugar transferase family.</text>
</comment>
<evidence type="ECO:0000259" key="3">
    <source>
        <dbReference type="Pfam" id="PF02397"/>
    </source>
</evidence>
<organism evidence="4 5">
    <name type="scientific">Emcibacter nanhaiensis</name>
    <dbReference type="NCBI Taxonomy" id="1505037"/>
    <lineage>
        <taxon>Bacteria</taxon>
        <taxon>Pseudomonadati</taxon>
        <taxon>Pseudomonadota</taxon>
        <taxon>Alphaproteobacteria</taxon>
        <taxon>Emcibacterales</taxon>
        <taxon>Emcibacteraceae</taxon>
        <taxon>Emcibacter</taxon>
    </lineage>
</organism>
<dbReference type="GO" id="GO:0016780">
    <property type="term" value="F:phosphotransferase activity, for other substituted phosphate groups"/>
    <property type="evidence" value="ECO:0007669"/>
    <property type="project" value="TreeGrafter"/>
</dbReference>
<accession>A0A501PNW8</accession>
<name>A0A501PNW8_9PROT</name>
<comment type="caution">
    <text evidence="4">The sequence shown here is derived from an EMBL/GenBank/DDBJ whole genome shotgun (WGS) entry which is preliminary data.</text>
</comment>
<dbReference type="OrthoDB" id="9808602at2"/>
<evidence type="ECO:0000313" key="4">
    <source>
        <dbReference type="EMBL" id="TPD61471.1"/>
    </source>
</evidence>
<dbReference type="Pfam" id="PF02397">
    <property type="entry name" value="Bac_transf"/>
    <property type="match status" value="1"/>
</dbReference>
<proteinExistence type="inferred from homology"/>
<dbReference type="PANTHER" id="PTHR30576">
    <property type="entry name" value="COLANIC BIOSYNTHESIS UDP-GLUCOSE LIPID CARRIER TRANSFERASE"/>
    <property type="match status" value="1"/>
</dbReference>
<dbReference type="Proteomes" id="UP000319148">
    <property type="component" value="Unassembled WGS sequence"/>
</dbReference>
<evidence type="ECO:0000313" key="5">
    <source>
        <dbReference type="Proteomes" id="UP000319148"/>
    </source>
</evidence>
<dbReference type="InterPro" id="IPR003362">
    <property type="entry name" value="Bact_transf"/>
</dbReference>
<protein>
    <submittedName>
        <fullName evidence="4">Sugar transferase</fullName>
    </submittedName>
</protein>
<dbReference type="PANTHER" id="PTHR30576:SF8">
    <property type="entry name" value="UNDECAPRENYL-PHOSPHATE GALACTOSE PHOSPHOTRANSFERASE"/>
    <property type="match status" value="1"/>
</dbReference>
<dbReference type="EMBL" id="VFIY01000005">
    <property type="protein sequence ID" value="TPD61471.1"/>
    <property type="molecule type" value="Genomic_DNA"/>
</dbReference>
<reference evidence="5" key="1">
    <citation type="submission" date="2019-06" db="EMBL/GenBank/DDBJ databases">
        <title>The complete genome of Emcibacter congregatus ZYLT.</title>
        <authorList>
            <person name="Zhao Z."/>
        </authorList>
    </citation>
    <scope>NUCLEOTIDE SEQUENCE [LARGE SCALE GENOMIC DNA]</scope>
    <source>
        <strain evidence="5">MCCC 1A06723</strain>
    </source>
</reference>
<sequence>MLGLTYKRFWKRIIDILGAATLLVLLFPALLIIALAVRIKLGPSILFRQERLGLNGRTFKIYKFRSMTNERDENGALLEDQHRLTKFGKLLRDWSLDELPQLWNVLIGDMGLIGPRPFIAEYASRYTTEQMRRHEVRPGISGWAQVTGRNSISWNQKFILDVWYVDHCSFLVDLKILLMTLPVVLNRTGISAENHVTMPKWTGSGDEAEEKVLSE</sequence>
<dbReference type="AlphaFoldDB" id="A0A501PNW8"/>
<dbReference type="GO" id="GO:0000271">
    <property type="term" value="P:polysaccharide biosynthetic process"/>
    <property type="evidence" value="ECO:0007669"/>
    <property type="project" value="UniProtKB-KW"/>
</dbReference>
<keyword evidence="5" id="KW-1185">Reference proteome</keyword>
<keyword evidence="4" id="KW-0808">Transferase</keyword>
<gene>
    <name evidence="4" type="ORF">FIV46_04490</name>
</gene>
<feature type="domain" description="Bacterial sugar transferase" evidence="3">
    <location>
        <begin position="11"/>
        <end position="185"/>
    </location>
</feature>
<evidence type="ECO:0000256" key="1">
    <source>
        <dbReference type="ARBA" id="ARBA00006464"/>
    </source>
</evidence>
<evidence type="ECO:0000256" key="2">
    <source>
        <dbReference type="ARBA" id="ARBA00023169"/>
    </source>
</evidence>